<evidence type="ECO:0000256" key="2">
    <source>
        <dbReference type="SAM" id="MobiDB-lite"/>
    </source>
</evidence>
<feature type="compositionally biased region" description="Basic and acidic residues" evidence="2">
    <location>
        <begin position="1385"/>
        <end position="1394"/>
    </location>
</feature>
<name>A0A6P7S7A8_9MOLL</name>
<feature type="region of interest" description="Disordered" evidence="2">
    <location>
        <begin position="259"/>
        <end position="306"/>
    </location>
</feature>
<dbReference type="Gene3D" id="1.10.418.10">
    <property type="entry name" value="Calponin-like domain"/>
    <property type="match status" value="1"/>
</dbReference>
<sequence length="1755" mass="196863">MKFYFTFSDILKGDIKSILDLLWRMILNYCIHDNGSDFAQHNSVSAGRKILQSWCQQILPEVNLDTRYNLVKSLCSTDYFFMLLEAIPGIKIPTSDQPSKALHLEFLLENIESQLGIKKDILSVSEVLNGTIDEQILMIYLALLKWKVKNKSYNSPRKQLNYLSTHKLSSPSPRNSSDKSIFQNRNAPNIKNFFSSSTAPTLSTNANEPAQKAINDVSFSQSYGKRSKYFDASSTTDGKDGEESPVPKVSVYSATAFKSKPTTNINDPSKSSPSYDKSPSENNSQILSTNTSNVTSTSLNISPSKMANKTQMTTAYDTEPVFNSRITSTALSDPPSTGLSNRINTACTTVNSCSPSTMNSLQPSSGLTKQTMVSTLVLPILTSSSPSSSSSSTREKQMSSKSLSPPSSSSLSSSLSSSSSFPLTTTTTTTTTSTTMTKTESGLTLSNSSAHEGDLWPETQACQKKASNSPSSPYFLSYSTLQLSKNPATDVGRNQQTERYSEKYLLSYSPRSEENGKQSSSDRQFTDLKKTSLMRNNDVSSSLMVTSSDIAASSKDNGIYTCKKVFLLQSTELPAPVSQVASPLLSLEDHSFNQSSNLPSCSENQILLTNNDTEQTDGGIVQESVKDKLAPPTPPLSSPPPFPPSPQQYLPTFLPFKISSKTSTLSQSFPHCQHDGEIVNGIYLAPCINVNHGNSTRDRTGNENIGQPICLDEALNNGNHDRCSEVPENQTGKVITVKLNSQDGFNKQHPSGLTSEKIEFLCEEIGKLKEKVNAMETGRTSLNNSNSSFEDTVQSVEIPGNSPTGDCQLSTTSSTNKTDFNLSTGRLQEQNKNQPSLINSLENSKHQQVVNDGKKLREQQIKPEHSTFQSSNNTLQESNKILRPSESYSPFSSNVSPLRRGHLWKPWTRTDYYKTIKTEEYSNFKLNGSNTKVSNYSCGTNSPNSLISKINQQTKASPALRENLSPKRTESSNGTIYHSLTSSNIRSFEDNCKDLVMKGTKYDSLKKDEDSLHQCTLCHINCKNPYRHSRSDPDAEDDRRNDNNQNFKETFLKVISSSTNNQEFQNLLEKYTCFKENISDRIYLILKQLKQETENLKESLQLEKTESHNLRIEFEKLEKLKKYDVEKTAQGSQTSITGIDIVYLQQENIVLKDELEMVQEESFELKEDVMELKDYQKGVETVLNELQDQILKTEYDKQILSDELSLLWQQRKALKMNSMDLDQSFKSDAFYLSRSHANIDEVAFSNPYLIENYKSTPKTSSPTRQTLSTFPFHLSPVVDGQDRNLTCPDTPKLYRTMSCLSQVDRNQTDKSDVGFPQNIWRSREKAADNLAPNFETLLVNKNGNTSKIIQDFNPNKYQLGQQNKYQRLYWSDQQLDQLISNNEMSNREEQDRRNLFSSSRNSFPSFEEPSRPSSRQRVNNVTFNFTKQTENRSAKQGSALKGILKNVKNTSDNVNVDQSLSKSPFSNFPRKVRSVPCSPQNFPHQTSAEDLALMSDMEEVFKPLNSSESLKSPFGMGKRWNSHDSLIGSASKWSESNSSKRANLNCLSGNKTLSDNPYSEWRFHRKSPDVKPLFGNPAHPRWVHTPYNFFLANAKPSSDALKVTTPVFSPTKIYKRNQNMPNSKDSQDTANISKTNNYALEFSRTPTIASQNVNLTNTSKAQEFSNMFSPEQLEYSPNTDEEHNTVVRNLCSVFESSDLSFDGSEPGSAKKIRSWYDLDRNSPTKLTTEQRQYADRLIEKYTSCQVKSLSNQHHN</sequence>
<accession>A0A6P7S7A8</accession>
<feature type="compositionally biased region" description="Low complexity" evidence="2">
    <location>
        <begin position="286"/>
        <end position="302"/>
    </location>
</feature>
<feature type="region of interest" description="Disordered" evidence="2">
    <location>
        <begin position="955"/>
        <end position="976"/>
    </location>
</feature>
<keyword evidence="1" id="KW-0175">Coiled coil</keyword>
<feature type="coiled-coil region" evidence="1">
    <location>
        <begin position="1141"/>
        <end position="1203"/>
    </location>
</feature>
<gene>
    <name evidence="4" type="primary">LOC115209651</name>
</gene>
<feature type="compositionally biased region" description="Low complexity" evidence="2">
    <location>
        <begin position="267"/>
        <end position="277"/>
    </location>
</feature>
<feature type="region of interest" description="Disordered" evidence="2">
    <location>
        <begin position="381"/>
        <end position="453"/>
    </location>
</feature>
<feature type="region of interest" description="Disordered" evidence="2">
    <location>
        <begin position="506"/>
        <end position="533"/>
    </location>
</feature>
<proteinExistence type="predicted"/>
<feature type="region of interest" description="Disordered" evidence="2">
    <location>
        <begin position="1384"/>
        <end position="1418"/>
    </location>
</feature>
<dbReference type="RefSeq" id="XP_029633976.2">
    <property type="nucleotide sequence ID" value="XM_029778116.2"/>
</dbReference>
<dbReference type="SUPFAM" id="SSF47576">
    <property type="entry name" value="Calponin-homology domain, CH-domain"/>
    <property type="match status" value="1"/>
</dbReference>
<feature type="compositionally biased region" description="Low complexity" evidence="2">
    <location>
        <begin position="1395"/>
        <end position="1415"/>
    </location>
</feature>
<keyword evidence="3" id="KW-1185">Reference proteome</keyword>
<dbReference type="InterPro" id="IPR036872">
    <property type="entry name" value="CH_dom_sf"/>
</dbReference>
<protein>
    <submittedName>
        <fullName evidence="4">Serine-rich adhesin for platelets-like</fullName>
    </submittedName>
</protein>
<organism evidence="3 4">
    <name type="scientific">Octopus sinensis</name>
    <name type="common">East Asian common octopus</name>
    <dbReference type="NCBI Taxonomy" id="2607531"/>
    <lineage>
        <taxon>Eukaryota</taxon>
        <taxon>Metazoa</taxon>
        <taxon>Spiralia</taxon>
        <taxon>Lophotrochozoa</taxon>
        <taxon>Mollusca</taxon>
        <taxon>Cephalopoda</taxon>
        <taxon>Coleoidea</taxon>
        <taxon>Octopodiformes</taxon>
        <taxon>Octopoda</taxon>
        <taxon>Incirrata</taxon>
        <taxon>Octopodidae</taxon>
        <taxon>Octopus</taxon>
    </lineage>
</organism>
<reference evidence="4" key="1">
    <citation type="submission" date="2025-08" db="UniProtKB">
        <authorList>
            <consortium name="RefSeq"/>
        </authorList>
    </citation>
    <scope>IDENTIFICATION</scope>
</reference>
<feature type="compositionally biased region" description="Low complexity" evidence="2">
    <location>
        <begin position="383"/>
        <end position="392"/>
    </location>
</feature>
<evidence type="ECO:0000256" key="1">
    <source>
        <dbReference type="SAM" id="Coils"/>
    </source>
</evidence>
<feature type="region of interest" description="Disordered" evidence="2">
    <location>
        <begin position="778"/>
        <end position="832"/>
    </location>
</feature>
<feature type="compositionally biased region" description="Low complexity" evidence="2">
    <location>
        <begin position="399"/>
        <end position="445"/>
    </location>
</feature>
<dbReference type="Proteomes" id="UP000515154">
    <property type="component" value="Linkage group LG3"/>
</dbReference>
<evidence type="ECO:0000313" key="4">
    <source>
        <dbReference type="RefSeq" id="XP_029633976.2"/>
    </source>
</evidence>
<dbReference type="KEGG" id="osn:115209651"/>
<evidence type="ECO:0000313" key="3">
    <source>
        <dbReference type="Proteomes" id="UP000515154"/>
    </source>
</evidence>